<organism evidence="10 11">
    <name type="scientific">Blepharisma stoltei</name>
    <dbReference type="NCBI Taxonomy" id="1481888"/>
    <lineage>
        <taxon>Eukaryota</taxon>
        <taxon>Sar</taxon>
        <taxon>Alveolata</taxon>
        <taxon>Ciliophora</taxon>
        <taxon>Postciliodesmatophora</taxon>
        <taxon>Heterotrichea</taxon>
        <taxon>Heterotrichida</taxon>
        <taxon>Blepharismidae</taxon>
        <taxon>Blepharisma</taxon>
    </lineage>
</organism>
<evidence type="ECO:0000256" key="5">
    <source>
        <dbReference type="ARBA" id="ARBA00022989"/>
    </source>
</evidence>
<dbReference type="PANTHER" id="PTHR13412:SF0">
    <property type="entry name" value="T-CELL IMMUNOMODULATORY PROTEIN"/>
    <property type="match status" value="1"/>
</dbReference>
<evidence type="ECO:0000256" key="6">
    <source>
        <dbReference type="ARBA" id="ARBA00023136"/>
    </source>
</evidence>
<name>A0AAU9IJ81_9CILI</name>
<dbReference type="PANTHER" id="PTHR13412">
    <property type="entry name" value="T-CELL IMMUNOMODULATORY PROTEIN HOMOLOG"/>
    <property type="match status" value="1"/>
</dbReference>
<evidence type="ECO:0000256" key="8">
    <source>
        <dbReference type="SAM" id="Phobius"/>
    </source>
</evidence>
<evidence type="ECO:0000313" key="11">
    <source>
        <dbReference type="Proteomes" id="UP001162131"/>
    </source>
</evidence>
<feature type="domain" description="T-cell immunomodulatory protein TIP C2" evidence="9">
    <location>
        <begin position="474"/>
        <end position="571"/>
    </location>
</feature>
<keyword evidence="7" id="KW-0325">Glycoprotein</keyword>
<protein>
    <recommendedName>
        <fullName evidence="9">T-cell immunomodulatory protein TIP C2 domain-containing protein</fullName>
    </recommendedName>
</protein>
<evidence type="ECO:0000256" key="4">
    <source>
        <dbReference type="ARBA" id="ARBA00022729"/>
    </source>
</evidence>
<dbReference type="GO" id="GO:0005886">
    <property type="term" value="C:plasma membrane"/>
    <property type="evidence" value="ECO:0007669"/>
    <property type="project" value="TreeGrafter"/>
</dbReference>
<reference evidence="10" key="1">
    <citation type="submission" date="2021-09" db="EMBL/GenBank/DDBJ databases">
        <authorList>
            <consortium name="AG Swart"/>
            <person name="Singh M."/>
            <person name="Singh A."/>
            <person name="Seah K."/>
            <person name="Emmerich C."/>
        </authorList>
    </citation>
    <scope>NUCLEOTIDE SEQUENCE</scope>
    <source>
        <strain evidence="10">ATCC30299</strain>
    </source>
</reference>
<evidence type="ECO:0000256" key="2">
    <source>
        <dbReference type="ARBA" id="ARBA00006496"/>
    </source>
</evidence>
<evidence type="ECO:0000259" key="9">
    <source>
        <dbReference type="Pfam" id="PF23122"/>
    </source>
</evidence>
<dbReference type="InterPro" id="IPR024881">
    <property type="entry name" value="Tip"/>
</dbReference>
<keyword evidence="5 8" id="KW-1133">Transmembrane helix</keyword>
<evidence type="ECO:0000256" key="3">
    <source>
        <dbReference type="ARBA" id="ARBA00022692"/>
    </source>
</evidence>
<evidence type="ECO:0000256" key="1">
    <source>
        <dbReference type="ARBA" id="ARBA00004479"/>
    </source>
</evidence>
<evidence type="ECO:0000256" key="7">
    <source>
        <dbReference type="ARBA" id="ARBA00023180"/>
    </source>
</evidence>
<comment type="caution">
    <text evidence="10">The sequence shown here is derived from an EMBL/GenBank/DDBJ whole genome shotgun (WGS) entry which is preliminary data.</text>
</comment>
<feature type="transmembrane region" description="Helical" evidence="8">
    <location>
        <begin position="578"/>
        <end position="600"/>
    </location>
</feature>
<dbReference type="Proteomes" id="UP001162131">
    <property type="component" value="Unassembled WGS sequence"/>
</dbReference>
<gene>
    <name evidence="10" type="ORF">BSTOLATCC_MIC11509</name>
</gene>
<keyword evidence="6 8" id="KW-0472">Membrane</keyword>
<dbReference type="AlphaFoldDB" id="A0AAU9IJ81"/>
<keyword evidence="4" id="KW-0732">Signal</keyword>
<comment type="similarity">
    <text evidence="2">Belongs to the TIP family.</text>
</comment>
<dbReference type="Gene3D" id="2.130.10.130">
    <property type="entry name" value="Integrin alpha, N-terminal"/>
    <property type="match status" value="2"/>
</dbReference>
<keyword evidence="3 8" id="KW-0812">Transmembrane</keyword>
<accession>A0AAU9IJ81</accession>
<dbReference type="SUPFAM" id="SSF69318">
    <property type="entry name" value="Integrin alpha N-terminal domain"/>
    <property type="match status" value="1"/>
</dbReference>
<evidence type="ECO:0000313" key="10">
    <source>
        <dbReference type="EMBL" id="CAG9314507.1"/>
    </source>
</evidence>
<dbReference type="Pfam" id="PF13517">
    <property type="entry name" value="FG-GAP_3"/>
    <property type="match status" value="2"/>
</dbReference>
<dbReference type="InterPro" id="IPR057089">
    <property type="entry name" value="C2_TIP"/>
</dbReference>
<dbReference type="InterPro" id="IPR028994">
    <property type="entry name" value="Integrin_alpha_N"/>
</dbReference>
<sequence length="615" mass="69299">MWVLLLALAQAIEDIDYFHTGIFEANRDPGLYEVKIGLEDTDSILSTFGYYNKDKYCDIVVLSGSKKTLIVYLWDNGSSKFTKSDTLQIQTNGTIISAIPGDINYDGLLDLVVTLKQDSDTFLHVYFQSPSGFVPNQSWQIPEGSQPSLLDINGDRKLEIIVNYQYNVTAEAVVILYQNNEFSIQPLHTFGTDDDNNCMIQSSFLLSTPHSVASVDLNKDCLADLFLTTVDESGDVSFEFWLNMKNGKYCKRQKTPAPKGAGQVSFADVDRNGVEDLIFPVCIGADCTSKQEIHIVFNDNDASSTCTYHYGGVKDFQIDDIGDKEITGNKMIIKIDQENSFYSLGNDFPFTIRFGDMDLDGYPDFLVTMKPKDTEAAGHAYLFENVDCDEEHCGKAENRRFFERSKKSEYDKIAEDPGVFIATFFDLDENGVLDILTVSYSGEKFQTKGFYNNFLNDAFHLKALALNGYQKQEYSSAYPGAVFMFTLTELDMSKVQMHSTQMPQTAYFALNTPYCVYGLGRTNSYIEEFYVAMPVGHKDSSYSKLWTPIIPNSYLIASPKGSPDNWFLELFASPTDKIGLIIAISAGCLVIIGIIVVWKYHLERKEDKKKFSIRF</sequence>
<keyword evidence="11" id="KW-1185">Reference proteome</keyword>
<comment type="subcellular location">
    <subcellularLocation>
        <location evidence="1">Membrane</location>
        <topology evidence="1">Single-pass type I membrane protein</topology>
    </subcellularLocation>
</comment>
<proteinExistence type="inferred from homology"/>
<dbReference type="EMBL" id="CAJZBQ010000012">
    <property type="protein sequence ID" value="CAG9314507.1"/>
    <property type="molecule type" value="Genomic_DNA"/>
</dbReference>
<dbReference type="InterPro" id="IPR013517">
    <property type="entry name" value="FG-GAP"/>
</dbReference>
<dbReference type="Pfam" id="PF23122">
    <property type="entry name" value="C2_ITFG1"/>
    <property type="match status" value="1"/>
</dbReference>